<dbReference type="InterPro" id="IPR039312">
    <property type="entry name" value="ZPR"/>
</dbReference>
<dbReference type="GeneID" id="111026023"/>
<accession>A0A6J1DZF5</accession>
<dbReference type="PANTHER" id="PTHR33601">
    <property type="entry name" value="PROTEIN LITTLE ZIPPER 4"/>
    <property type="match status" value="1"/>
</dbReference>
<evidence type="ECO:0000313" key="3">
    <source>
        <dbReference type="RefSeq" id="XP_022159680.1"/>
    </source>
</evidence>
<protein>
    <submittedName>
        <fullName evidence="3">Protein LITTLE ZIPPER 2-like isoform X2</fullName>
    </submittedName>
</protein>
<sequence length="124" mass="15093">MFYYKEKQVKKLQGIRMCISATESSPFHQIHTSKNRRRLKRSKLQVQRLTSRRRCTEEKVGKDIELKNLQLYLENQTIIEENEKLRERANILHQENLALMTELQKKFQHLDRFDTALFILFQRE</sequence>
<name>A0A6J1DZF5_MOMCH</name>
<keyword evidence="1" id="KW-0175">Coiled coil</keyword>
<dbReference type="RefSeq" id="XP_022159680.1">
    <property type="nucleotide sequence ID" value="XM_022303988.1"/>
</dbReference>
<evidence type="ECO:0000313" key="2">
    <source>
        <dbReference type="Proteomes" id="UP000504603"/>
    </source>
</evidence>
<proteinExistence type="predicted"/>
<dbReference type="OrthoDB" id="1918054at2759"/>
<dbReference type="PANTHER" id="PTHR33601:SF21">
    <property type="entry name" value="PROTEIN LITTLE ZIPPER 1-LIKE"/>
    <property type="match status" value="1"/>
</dbReference>
<feature type="coiled-coil region" evidence="1">
    <location>
        <begin position="39"/>
        <end position="102"/>
    </location>
</feature>
<evidence type="ECO:0000256" key="1">
    <source>
        <dbReference type="SAM" id="Coils"/>
    </source>
</evidence>
<dbReference type="AlphaFoldDB" id="A0A6J1DZF5"/>
<reference evidence="3" key="1">
    <citation type="submission" date="2025-08" db="UniProtKB">
        <authorList>
            <consortium name="RefSeq"/>
        </authorList>
    </citation>
    <scope>IDENTIFICATION</scope>
    <source>
        <strain evidence="3">OHB3-1</strain>
    </source>
</reference>
<organism evidence="2 3">
    <name type="scientific">Momordica charantia</name>
    <name type="common">Bitter gourd</name>
    <name type="synonym">Balsam pear</name>
    <dbReference type="NCBI Taxonomy" id="3673"/>
    <lineage>
        <taxon>Eukaryota</taxon>
        <taxon>Viridiplantae</taxon>
        <taxon>Streptophyta</taxon>
        <taxon>Embryophyta</taxon>
        <taxon>Tracheophyta</taxon>
        <taxon>Spermatophyta</taxon>
        <taxon>Magnoliopsida</taxon>
        <taxon>eudicotyledons</taxon>
        <taxon>Gunneridae</taxon>
        <taxon>Pentapetalae</taxon>
        <taxon>rosids</taxon>
        <taxon>fabids</taxon>
        <taxon>Cucurbitales</taxon>
        <taxon>Cucurbitaceae</taxon>
        <taxon>Momordiceae</taxon>
        <taxon>Momordica</taxon>
    </lineage>
</organism>
<gene>
    <name evidence="3" type="primary">LOC111026023</name>
</gene>
<dbReference type="Proteomes" id="UP000504603">
    <property type="component" value="Unplaced"/>
</dbReference>
<keyword evidence="2" id="KW-1185">Reference proteome</keyword>